<name>A0A2S7J107_9HYPH</name>
<protein>
    <recommendedName>
        <fullName evidence="1">ImpA N-terminal domain-containing protein</fullName>
    </recommendedName>
</protein>
<dbReference type="OrthoDB" id="9771118at2"/>
<dbReference type="PANTHER" id="PTHR37951:SF1">
    <property type="entry name" value="TYPE VI SECRETION SYSTEM COMPONENT TSSA1"/>
    <property type="match status" value="1"/>
</dbReference>
<organism evidence="2 3">
    <name type="scientific">Brucella oryzae</name>
    <dbReference type="NCBI Taxonomy" id="335286"/>
    <lineage>
        <taxon>Bacteria</taxon>
        <taxon>Pseudomonadati</taxon>
        <taxon>Pseudomonadota</taxon>
        <taxon>Alphaproteobacteria</taxon>
        <taxon>Hyphomicrobiales</taxon>
        <taxon>Brucellaceae</taxon>
        <taxon>Brucella/Ochrobactrum group</taxon>
        <taxon>Brucella</taxon>
    </lineage>
</organism>
<dbReference type="EMBL" id="PTRC01000014">
    <property type="protein sequence ID" value="PQA73886.1"/>
    <property type="molecule type" value="Genomic_DNA"/>
</dbReference>
<dbReference type="RefSeq" id="WP_104755297.1">
    <property type="nucleotide sequence ID" value="NZ_JBHEEO010000031.1"/>
</dbReference>
<feature type="domain" description="ImpA N-terminal" evidence="1">
    <location>
        <begin position="10"/>
        <end position="103"/>
    </location>
</feature>
<evidence type="ECO:0000313" key="3">
    <source>
        <dbReference type="Proteomes" id="UP000238493"/>
    </source>
</evidence>
<accession>A0A2S7J107</accession>
<dbReference type="PANTHER" id="PTHR37951">
    <property type="entry name" value="CYTOPLASMIC PROTEIN-RELATED"/>
    <property type="match status" value="1"/>
</dbReference>
<comment type="caution">
    <text evidence="2">The sequence shown here is derived from an EMBL/GenBank/DDBJ whole genome shotgun (WGS) entry which is preliminary data.</text>
</comment>
<evidence type="ECO:0000259" key="1">
    <source>
        <dbReference type="Pfam" id="PF06812"/>
    </source>
</evidence>
<dbReference type="Proteomes" id="UP000238493">
    <property type="component" value="Unassembled WGS sequence"/>
</dbReference>
<keyword evidence="3" id="KW-1185">Reference proteome</keyword>
<reference evidence="2 3" key="1">
    <citation type="submission" date="2018-02" db="EMBL/GenBank/DDBJ databases">
        <title>Draft genome sequence of Ochrobactrum oryzae found in Brazil.</title>
        <authorList>
            <person name="Cerdeira L."/>
            <person name="Andrade F."/>
            <person name="Zacariotto T."/>
            <person name="Barbosa B."/>
            <person name="Santos S."/>
            <person name="Cassetari V."/>
            <person name="Lincopan N."/>
        </authorList>
    </citation>
    <scope>NUCLEOTIDE SEQUENCE [LARGE SCALE GENOMIC DNA]</scope>
    <source>
        <strain evidence="2 3">OA447</strain>
    </source>
</reference>
<sequence>MQNNAESILDPRYDSAVRDLYYTAKDLRMSARQKEKHGDISATALEHWKMIRQQLMDLFAAGCADLELCSWLAEAALRLEGFAGLAEAFSFTHGLADNHGTALTSIEPITDSPQYWIAPITELSGEGCEGVLIQPLRLCPLVPQSRYGEHSLWHYQCGMSAREQEPFRVLSQTIRDTGSSAMQAQREEIGACIRAYEAMLAHLDSLLPAHPASRTNLLATLDACTRAINDLTGFNETDSQAEQTSNDVLQLPPEPADQAAELYPIKITNRELALRLLGDVAHFFRRHEPQSPLAPALETLIRRGHLPFDALLEDLLPDADTRRVILMSAGIQPDNSDNR</sequence>
<evidence type="ECO:0000313" key="2">
    <source>
        <dbReference type="EMBL" id="PQA73886.1"/>
    </source>
</evidence>
<dbReference type="InterPro" id="IPR010657">
    <property type="entry name" value="ImpA_N"/>
</dbReference>
<dbReference type="InterPro" id="IPR017740">
    <property type="entry name" value="TssA-like"/>
</dbReference>
<dbReference type="AlphaFoldDB" id="A0A2S7J107"/>
<dbReference type="Pfam" id="PF06812">
    <property type="entry name" value="ImpA_N"/>
    <property type="match status" value="1"/>
</dbReference>
<proteinExistence type="predicted"/>
<gene>
    <name evidence="2" type="ORF">C3731_08695</name>
</gene>